<feature type="region of interest" description="Disordered" evidence="1">
    <location>
        <begin position="1"/>
        <end position="22"/>
    </location>
</feature>
<organism evidence="2">
    <name type="scientific">Anguilla anguilla</name>
    <name type="common">European freshwater eel</name>
    <name type="synonym">Muraena anguilla</name>
    <dbReference type="NCBI Taxonomy" id="7936"/>
    <lineage>
        <taxon>Eukaryota</taxon>
        <taxon>Metazoa</taxon>
        <taxon>Chordata</taxon>
        <taxon>Craniata</taxon>
        <taxon>Vertebrata</taxon>
        <taxon>Euteleostomi</taxon>
        <taxon>Actinopterygii</taxon>
        <taxon>Neopterygii</taxon>
        <taxon>Teleostei</taxon>
        <taxon>Anguilliformes</taxon>
        <taxon>Anguillidae</taxon>
        <taxon>Anguilla</taxon>
    </lineage>
</organism>
<sequence length="22" mass="2243">MSITVTSNLGGTSQSSVAKNNF</sequence>
<proteinExistence type="predicted"/>
<accession>A0A0E9THY8</accession>
<dbReference type="EMBL" id="GBXM01055505">
    <property type="protein sequence ID" value="JAH53072.1"/>
    <property type="molecule type" value="Transcribed_RNA"/>
</dbReference>
<evidence type="ECO:0000256" key="1">
    <source>
        <dbReference type="SAM" id="MobiDB-lite"/>
    </source>
</evidence>
<reference evidence="2" key="2">
    <citation type="journal article" date="2015" name="Fish Shellfish Immunol.">
        <title>Early steps in the European eel (Anguilla anguilla)-Vibrio vulnificus interaction in the gills: Role of the RtxA13 toxin.</title>
        <authorList>
            <person name="Callol A."/>
            <person name="Pajuelo D."/>
            <person name="Ebbesson L."/>
            <person name="Teles M."/>
            <person name="MacKenzie S."/>
            <person name="Amaro C."/>
        </authorList>
    </citation>
    <scope>NUCLEOTIDE SEQUENCE</scope>
</reference>
<evidence type="ECO:0000313" key="2">
    <source>
        <dbReference type="EMBL" id="JAH53072.1"/>
    </source>
</evidence>
<protein>
    <submittedName>
        <fullName evidence="2">Uncharacterized protein</fullName>
    </submittedName>
</protein>
<reference evidence="2" key="1">
    <citation type="submission" date="2014-11" db="EMBL/GenBank/DDBJ databases">
        <authorList>
            <person name="Amaro Gonzalez C."/>
        </authorList>
    </citation>
    <scope>NUCLEOTIDE SEQUENCE</scope>
</reference>
<dbReference type="AlphaFoldDB" id="A0A0E9THY8"/>
<name>A0A0E9THY8_ANGAN</name>